<evidence type="ECO:0008006" key="2">
    <source>
        <dbReference type="Google" id="ProtNLM"/>
    </source>
</evidence>
<name>A0A6J4QNM9_9ACTN</name>
<sequence>MATTDPAGARIFYSELFGWEAELIEADGKLVYVNTKNAGSQNEGNMPTAEQRDGAPPYWLAYFTVSSCDGVAAKVRGLDGEVLTV</sequence>
<accession>A0A6J4QNM9</accession>
<reference evidence="1" key="1">
    <citation type="submission" date="2020-02" db="EMBL/GenBank/DDBJ databases">
        <authorList>
            <person name="Meier V. D."/>
        </authorList>
    </citation>
    <scope>NUCLEOTIDE SEQUENCE</scope>
    <source>
        <strain evidence="1">AVDCRST_MAG14</strain>
    </source>
</reference>
<dbReference type="Gene3D" id="3.10.180.10">
    <property type="entry name" value="2,3-Dihydroxybiphenyl 1,2-Dioxygenase, domain 1"/>
    <property type="match status" value="1"/>
</dbReference>
<dbReference type="InterPro" id="IPR029068">
    <property type="entry name" value="Glyas_Bleomycin-R_OHBP_Dase"/>
</dbReference>
<proteinExistence type="predicted"/>
<dbReference type="EMBL" id="CADCVG010000035">
    <property type="protein sequence ID" value="CAA9450187.1"/>
    <property type="molecule type" value="Genomic_DNA"/>
</dbReference>
<evidence type="ECO:0000313" key="1">
    <source>
        <dbReference type="EMBL" id="CAA9450187.1"/>
    </source>
</evidence>
<gene>
    <name evidence="1" type="ORF">AVDCRST_MAG14-813</name>
</gene>
<protein>
    <recommendedName>
        <fullName evidence="2">VOC domain-containing protein</fullName>
    </recommendedName>
</protein>
<dbReference type="SUPFAM" id="SSF54593">
    <property type="entry name" value="Glyoxalase/Bleomycin resistance protein/Dihydroxybiphenyl dioxygenase"/>
    <property type="match status" value="1"/>
</dbReference>
<organism evidence="1">
    <name type="scientific">uncultured Rubrobacteraceae bacterium</name>
    <dbReference type="NCBI Taxonomy" id="349277"/>
    <lineage>
        <taxon>Bacteria</taxon>
        <taxon>Bacillati</taxon>
        <taxon>Actinomycetota</taxon>
        <taxon>Rubrobacteria</taxon>
        <taxon>Rubrobacterales</taxon>
        <taxon>Rubrobacteraceae</taxon>
        <taxon>environmental samples</taxon>
    </lineage>
</organism>
<dbReference type="AlphaFoldDB" id="A0A6J4QNM9"/>